<evidence type="ECO:0000256" key="7">
    <source>
        <dbReference type="ARBA" id="ARBA00022692"/>
    </source>
</evidence>
<dbReference type="EC" id="2.5.1.18" evidence="5"/>
<evidence type="ECO:0000313" key="18">
    <source>
        <dbReference type="EMBL" id="KAK9504947.1"/>
    </source>
</evidence>
<evidence type="ECO:0000256" key="15">
    <source>
        <dbReference type="ARBA" id="ARBA00039397"/>
    </source>
</evidence>
<evidence type="ECO:0000256" key="11">
    <source>
        <dbReference type="ARBA" id="ARBA00022990"/>
    </source>
</evidence>
<feature type="transmembrane region" description="Helical" evidence="17">
    <location>
        <begin position="78"/>
        <end position="94"/>
    </location>
</feature>
<evidence type="ECO:0000256" key="2">
    <source>
        <dbReference type="ARBA" id="ARBA00004294"/>
    </source>
</evidence>
<dbReference type="InterPro" id="IPR023352">
    <property type="entry name" value="MAPEG-like_dom_sf"/>
</dbReference>
<evidence type="ECO:0000256" key="5">
    <source>
        <dbReference type="ARBA" id="ARBA00012452"/>
    </source>
</evidence>
<comment type="similarity">
    <text evidence="4">Belongs to the MAPEG family.</text>
</comment>
<protein>
    <recommendedName>
        <fullName evidence="15">Microsomal glutathione S-transferase 1</fullName>
        <ecNumber evidence="5">2.5.1.18</ecNumber>
    </recommendedName>
</protein>
<evidence type="ECO:0000256" key="14">
    <source>
        <dbReference type="ARBA" id="ARBA00038540"/>
    </source>
</evidence>
<dbReference type="Proteomes" id="UP001461498">
    <property type="component" value="Unassembled WGS sequence"/>
</dbReference>
<keyword evidence="11" id="KW-0007">Acetylation</keyword>
<dbReference type="EMBL" id="JAPXFL010000006">
    <property type="protein sequence ID" value="KAK9504947.1"/>
    <property type="molecule type" value="Genomic_DNA"/>
</dbReference>
<evidence type="ECO:0000256" key="1">
    <source>
        <dbReference type="ARBA" id="ARBA00003701"/>
    </source>
</evidence>
<dbReference type="GO" id="GO:0005741">
    <property type="term" value="C:mitochondrial outer membrane"/>
    <property type="evidence" value="ECO:0007669"/>
    <property type="project" value="UniProtKB-SubCell"/>
</dbReference>
<keyword evidence="6" id="KW-0808">Transferase</keyword>
<dbReference type="InterPro" id="IPR040162">
    <property type="entry name" value="MGST1-like"/>
</dbReference>
<keyword evidence="19" id="KW-1185">Reference proteome</keyword>
<keyword evidence="7 17" id="KW-0812">Transmembrane</keyword>
<feature type="transmembrane region" description="Helical" evidence="17">
    <location>
        <begin position="18"/>
        <end position="37"/>
    </location>
</feature>
<dbReference type="InterPro" id="IPR001129">
    <property type="entry name" value="Membr-assoc_MAPEG"/>
</dbReference>
<dbReference type="Pfam" id="PF01124">
    <property type="entry name" value="MAPEG"/>
    <property type="match status" value="1"/>
</dbReference>
<keyword evidence="10 17" id="KW-1133">Transmembrane helix</keyword>
<keyword evidence="13 17" id="KW-0472">Membrane</keyword>
<reference evidence="18 19" key="1">
    <citation type="submission" date="2022-12" db="EMBL/GenBank/DDBJ databases">
        <title>Chromosome-level genome assembly of true bugs.</title>
        <authorList>
            <person name="Ma L."/>
            <person name="Li H."/>
        </authorList>
    </citation>
    <scope>NUCLEOTIDE SEQUENCE [LARGE SCALE GENOMIC DNA]</scope>
    <source>
        <strain evidence="18">Lab_2022b</strain>
    </source>
</reference>
<keyword evidence="8" id="KW-1000">Mitochondrion outer membrane</keyword>
<evidence type="ECO:0000256" key="4">
    <source>
        <dbReference type="ARBA" id="ARBA00010459"/>
    </source>
</evidence>
<dbReference type="GO" id="GO:0004364">
    <property type="term" value="F:glutathione transferase activity"/>
    <property type="evidence" value="ECO:0007669"/>
    <property type="project" value="UniProtKB-EC"/>
</dbReference>
<dbReference type="FunFam" id="1.20.120.550:FF:000002">
    <property type="entry name" value="Microsomal glutathione S-transferase 1"/>
    <property type="match status" value="1"/>
</dbReference>
<dbReference type="AlphaFoldDB" id="A0AAW1D345"/>
<keyword evidence="9" id="KW-0256">Endoplasmic reticulum</keyword>
<evidence type="ECO:0000256" key="8">
    <source>
        <dbReference type="ARBA" id="ARBA00022787"/>
    </source>
</evidence>
<name>A0AAW1D345_9HEMI</name>
<keyword evidence="12" id="KW-0496">Mitochondrion</keyword>
<accession>A0AAW1D345</accession>
<dbReference type="GO" id="GO:0005789">
    <property type="term" value="C:endoplasmic reticulum membrane"/>
    <property type="evidence" value="ECO:0007669"/>
    <property type="project" value="UniProtKB-SubCell"/>
</dbReference>
<organism evidence="18 19">
    <name type="scientific">Rhynocoris fuscipes</name>
    <dbReference type="NCBI Taxonomy" id="488301"/>
    <lineage>
        <taxon>Eukaryota</taxon>
        <taxon>Metazoa</taxon>
        <taxon>Ecdysozoa</taxon>
        <taxon>Arthropoda</taxon>
        <taxon>Hexapoda</taxon>
        <taxon>Insecta</taxon>
        <taxon>Pterygota</taxon>
        <taxon>Neoptera</taxon>
        <taxon>Paraneoptera</taxon>
        <taxon>Hemiptera</taxon>
        <taxon>Heteroptera</taxon>
        <taxon>Panheteroptera</taxon>
        <taxon>Cimicomorpha</taxon>
        <taxon>Reduviidae</taxon>
        <taxon>Harpactorinae</taxon>
        <taxon>Harpactorini</taxon>
        <taxon>Rhynocoris</taxon>
    </lineage>
</organism>
<gene>
    <name evidence="18" type="ORF">O3M35_009113</name>
</gene>
<comment type="function">
    <text evidence="1">Conjugation of reduced glutathione to a wide number of exogenous and endogenous hydrophobic electrophiles.</text>
</comment>
<evidence type="ECO:0000256" key="12">
    <source>
        <dbReference type="ARBA" id="ARBA00023128"/>
    </source>
</evidence>
<evidence type="ECO:0000256" key="3">
    <source>
        <dbReference type="ARBA" id="ARBA00004477"/>
    </source>
</evidence>
<evidence type="ECO:0000256" key="13">
    <source>
        <dbReference type="ARBA" id="ARBA00023136"/>
    </source>
</evidence>
<comment type="subunit">
    <text evidence="14">Homotrimer; The trimer binds only one molecule of glutathione.</text>
</comment>
<proteinExistence type="inferred from homology"/>
<evidence type="ECO:0000256" key="6">
    <source>
        <dbReference type="ARBA" id="ARBA00022679"/>
    </source>
</evidence>
<dbReference type="Gene3D" id="1.20.120.550">
    <property type="entry name" value="Membrane associated eicosanoid/glutathione metabolism-like domain"/>
    <property type="match status" value="1"/>
</dbReference>
<dbReference type="PANTHER" id="PTHR10689:SF6">
    <property type="entry name" value="MICROSOMAL GLUTATHIONE S-TRANSFERASE 1"/>
    <property type="match status" value="1"/>
</dbReference>
<evidence type="ECO:0000256" key="9">
    <source>
        <dbReference type="ARBA" id="ARBA00022824"/>
    </source>
</evidence>
<comment type="catalytic activity">
    <reaction evidence="16">
        <text>RX + glutathione = an S-substituted glutathione + a halide anion + H(+)</text>
        <dbReference type="Rhea" id="RHEA:16437"/>
        <dbReference type="ChEBI" id="CHEBI:15378"/>
        <dbReference type="ChEBI" id="CHEBI:16042"/>
        <dbReference type="ChEBI" id="CHEBI:17792"/>
        <dbReference type="ChEBI" id="CHEBI:57925"/>
        <dbReference type="ChEBI" id="CHEBI:90779"/>
        <dbReference type="EC" id="2.5.1.18"/>
    </reaction>
    <physiologicalReaction direction="left-to-right" evidence="16">
        <dbReference type="Rhea" id="RHEA:16438"/>
    </physiologicalReaction>
</comment>
<dbReference type="SUPFAM" id="SSF161084">
    <property type="entry name" value="MAPEG domain-like"/>
    <property type="match status" value="1"/>
</dbReference>
<evidence type="ECO:0000256" key="17">
    <source>
        <dbReference type="SAM" id="Phobius"/>
    </source>
</evidence>
<dbReference type="PANTHER" id="PTHR10689">
    <property type="entry name" value="MICROSOMAL GLUTATHIONE S-TRANSFERASE 1"/>
    <property type="match status" value="1"/>
</dbReference>
<sequence length="152" mass="17326">MKTAMELLSLDNPVFKAYLFYCTALVIKLMLMVPLTARQRYAKGIFISPEDTALVKGSRVRTDDPDIERVRRAHRNDLENIPMFFTIALAYILTEPNAWVAINLMRAFTFARYAHTLVYAVVVVPQPARALAWGVGYGITGYMAFRTLLAFW</sequence>
<evidence type="ECO:0000256" key="10">
    <source>
        <dbReference type="ARBA" id="ARBA00022989"/>
    </source>
</evidence>
<evidence type="ECO:0000313" key="19">
    <source>
        <dbReference type="Proteomes" id="UP001461498"/>
    </source>
</evidence>
<comment type="caution">
    <text evidence="18">The sequence shown here is derived from an EMBL/GenBank/DDBJ whole genome shotgun (WGS) entry which is preliminary data.</text>
</comment>
<evidence type="ECO:0000256" key="16">
    <source>
        <dbReference type="ARBA" id="ARBA00049385"/>
    </source>
</evidence>
<comment type="subcellular location">
    <subcellularLocation>
        <location evidence="3">Endoplasmic reticulum membrane</location>
        <topology evidence="3">Multi-pass membrane protein</topology>
    </subcellularLocation>
    <subcellularLocation>
        <location evidence="2">Mitochondrion outer membrane</location>
    </subcellularLocation>
</comment>